<evidence type="ECO:0000313" key="2">
    <source>
        <dbReference type="Proteomes" id="UP000324222"/>
    </source>
</evidence>
<sequence length="80" mass="8518">MYSVPTPFSQAFSITSRRVGLGCLPSRHGLGWEDPGVPAAIRPSPACAGRCWTTVTAAPPLAASTTSRSIRKGRRTRTAY</sequence>
<name>A0A5B7FWF7_PORTR</name>
<keyword evidence="2" id="KW-1185">Reference proteome</keyword>
<dbReference type="EMBL" id="VSRR010010441">
    <property type="protein sequence ID" value="MPC51831.1"/>
    <property type="molecule type" value="Genomic_DNA"/>
</dbReference>
<evidence type="ECO:0000313" key="1">
    <source>
        <dbReference type="EMBL" id="MPC51831.1"/>
    </source>
</evidence>
<comment type="caution">
    <text evidence="1">The sequence shown here is derived from an EMBL/GenBank/DDBJ whole genome shotgun (WGS) entry which is preliminary data.</text>
</comment>
<dbReference type="AlphaFoldDB" id="A0A5B7FWF7"/>
<organism evidence="1 2">
    <name type="scientific">Portunus trituberculatus</name>
    <name type="common">Swimming crab</name>
    <name type="synonym">Neptunus trituberculatus</name>
    <dbReference type="NCBI Taxonomy" id="210409"/>
    <lineage>
        <taxon>Eukaryota</taxon>
        <taxon>Metazoa</taxon>
        <taxon>Ecdysozoa</taxon>
        <taxon>Arthropoda</taxon>
        <taxon>Crustacea</taxon>
        <taxon>Multicrustacea</taxon>
        <taxon>Malacostraca</taxon>
        <taxon>Eumalacostraca</taxon>
        <taxon>Eucarida</taxon>
        <taxon>Decapoda</taxon>
        <taxon>Pleocyemata</taxon>
        <taxon>Brachyura</taxon>
        <taxon>Eubrachyura</taxon>
        <taxon>Portunoidea</taxon>
        <taxon>Portunidae</taxon>
        <taxon>Portuninae</taxon>
        <taxon>Portunus</taxon>
    </lineage>
</organism>
<accession>A0A5B7FWF7</accession>
<reference evidence="1 2" key="1">
    <citation type="submission" date="2019-05" db="EMBL/GenBank/DDBJ databases">
        <title>Another draft genome of Portunus trituberculatus and its Hox gene families provides insights of decapod evolution.</title>
        <authorList>
            <person name="Jeong J.-H."/>
            <person name="Song I."/>
            <person name="Kim S."/>
            <person name="Choi T."/>
            <person name="Kim D."/>
            <person name="Ryu S."/>
            <person name="Kim W."/>
        </authorList>
    </citation>
    <scope>NUCLEOTIDE SEQUENCE [LARGE SCALE GENOMIC DNA]</scope>
    <source>
        <tissue evidence="1">Muscle</tissue>
    </source>
</reference>
<dbReference type="Proteomes" id="UP000324222">
    <property type="component" value="Unassembled WGS sequence"/>
</dbReference>
<protein>
    <submittedName>
        <fullName evidence="1">Uncharacterized protein</fullName>
    </submittedName>
</protein>
<gene>
    <name evidence="1" type="ORF">E2C01_045685</name>
</gene>
<proteinExistence type="predicted"/>